<feature type="domain" description="Deacetylase sirtuin-type" evidence="9">
    <location>
        <begin position="91"/>
        <end position="349"/>
    </location>
</feature>
<evidence type="ECO:0000256" key="1">
    <source>
        <dbReference type="ARBA" id="ARBA00001947"/>
    </source>
</evidence>
<keyword evidence="11" id="KW-1185">Reference proteome</keyword>
<dbReference type="EMBL" id="JADGIZ020000054">
    <property type="protein sequence ID" value="KAL2912958.1"/>
    <property type="molecule type" value="Genomic_DNA"/>
</dbReference>
<evidence type="ECO:0000256" key="6">
    <source>
        <dbReference type="ARBA" id="ARBA00023027"/>
    </source>
</evidence>
<sequence>MRGHSPAAPACTAVPRAAPGFVLPPLVRAAMLDDARLMGFRPWLDQYQHLGVANLFQVFDVDLPLHLHMAPRDHLVPLLRAVMEDKIVRKKRPDINSLDDVLRLLDSCSNIMVLTGAGCSVSCGIPDFRSKNGIYSRLDEFDLEDPQQMFDINYFRARPETFFSFAREIYPSNFVPSPSHMFIKLLEQKGKLLRNYTQNIDTLERAAGINRVVQCHGSFATATCIVCGYHVPGSAIEPDIQKKSVPRCPRCHEDRDGILKPDIVFFGEKLPDEFERFFLEDMRRVDLLIVMGSSLKVSPVADVKDRIPHDVPQILINLEALPSMSNFDVQLLGYCDSIVAELCRHLGWSIPPPPPALAQSNCAAGLPKPMSLPADAARSPPPLESADAVSPQSHASEDHQAGSTRKPLDPPAPAFRQGSLPHRLLFEGAVESSHSGYDDDDYDDDDSFASGSACSSDSESNSDLDSASGREPFSQSSPPRSRSRSSFSAPSASDRATSELDFDTDDNIGDHHRHNHDDDDDDDDDRLDVFYSVAVSSAATGPYYTAAASLTDADLARGCREPPVPVRLIIDNDGNGDSSDDVYDDVFGDDFDDDLDCTPAPAGVNSIAASDCFSRICSDGGGSPGSSTAACTTALGALGALDPLHPDLCSDADREIDGFGRIARDGMLISQLPTSPRVHE</sequence>
<dbReference type="Proteomes" id="UP001527925">
    <property type="component" value="Unassembled WGS sequence"/>
</dbReference>
<feature type="binding site" evidence="7">
    <location>
        <position position="251"/>
    </location>
    <ligand>
        <name>Zn(2+)</name>
        <dbReference type="ChEBI" id="CHEBI:29105"/>
    </ligand>
</feature>
<feature type="binding site" evidence="7">
    <location>
        <position position="227"/>
    </location>
    <ligand>
        <name>Zn(2+)</name>
        <dbReference type="ChEBI" id="CHEBI:29105"/>
    </ligand>
</feature>
<dbReference type="InterPro" id="IPR026590">
    <property type="entry name" value="Ssirtuin_cat_dom"/>
</dbReference>
<gene>
    <name evidence="10" type="primary">SIR2</name>
    <name evidence="10" type="ORF">HK105_207524</name>
</gene>
<feature type="active site" description="Proton acceptor" evidence="7">
    <location>
        <position position="216"/>
    </location>
</feature>
<dbReference type="Gene3D" id="3.30.1600.10">
    <property type="entry name" value="SIR2/SIRT2 'Small Domain"/>
    <property type="match status" value="1"/>
</dbReference>
<dbReference type="InterPro" id="IPR026591">
    <property type="entry name" value="Sirtuin_cat_small_dom_sf"/>
</dbReference>
<dbReference type="InterPro" id="IPR050134">
    <property type="entry name" value="NAD-dep_sirtuin_deacylases"/>
</dbReference>
<organism evidence="10 11">
    <name type="scientific">Polyrhizophydium stewartii</name>
    <dbReference type="NCBI Taxonomy" id="2732419"/>
    <lineage>
        <taxon>Eukaryota</taxon>
        <taxon>Fungi</taxon>
        <taxon>Fungi incertae sedis</taxon>
        <taxon>Chytridiomycota</taxon>
        <taxon>Chytridiomycota incertae sedis</taxon>
        <taxon>Chytridiomycetes</taxon>
        <taxon>Rhizophydiales</taxon>
        <taxon>Rhizophydiales incertae sedis</taxon>
        <taxon>Polyrhizophydium</taxon>
    </lineage>
</organism>
<dbReference type="Pfam" id="PF02146">
    <property type="entry name" value="SIR2"/>
    <property type="match status" value="1"/>
</dbReference>
<evidence type="ECO:0000256" key="4">
    <source>
        <dbReference type="ARBA" id="ARBA00022723"/>
    </source>
</evidence>
<evidence type="ECO:0000256" key="2">
    <source>
        <dbReference type="ARBA" id="ARBA00006924"/>
    </source>
</evidence>
<evidence type="ECO:0000256" key="3">
    <source>
        <dbReference type="ARBA" id="ARBA00022679"/>
    </source>
</evidence>
<proteinExistence type="inferred from homology"/>
<dbReference type="PROSITE" id="PS50305">
    <property type="entry name" value="SIRTUIN"/>
    <property type="match status" value="1"/>
</dbReference>
<dbReference type="PANTHER" id="PTHR11085">
    <property type="entry name" value="NAD-DEPENDENT PROTEIN DEACYLASE SIRTUIN-5, MITOCHONDRIAL-RELATED"/>
    <property type="match status" value="1"/>
</dbReference>
<keyword evidence="6" id="KW-0520">NAD</keyword>
<feature type="compositionally biased region" description="Acidic residues" evidence="8">
    <location>
        <begin position="438"/>
        <end position="447"/>
    </location>
</feature>
<comment type="cofactor">
    <cofactor evidence="1">
        <name>Zn(2+)</name>
        <dbReference type="ChEBI" id="CHEBI:29105"/>
    </cofactor>
</comment>
<reference evidence="10 11" key="1">
    <citation type="submission" date="2023-09" db="EMBL/GenBank/DDBJ databases">
        <title>Pangenome analysis of Batrachochytrium dendrobatidis and related Chytrids.</title>
        <authorList>
            <person name="Yacoub M.N."/>
            <person name="Stajich J.E."/>
            <person name="James T.Y."/>
        </authorList>
    </citation>
    <scope>NUCLEOTIDE SEQUENCE [LARGE SCALE GENOMIC DNA]</scope>
    <source>
        <strain evidence="10 11">JEL0888</strain>
    </source>
</reference>
<comment type="caution">
    <text evidence="10">The sequence shown here is derived from an EMBL/GenBank/DDBJ whole genome shotgun (WGS) entry which is preliminary data.</text>
</comment>
<dbReference type="Gene3D" id="3.40.50.1220">
    <property type="entry name" value="TPP-binding domain"/>
    <property type="match status" value="1"/>
</dbReference>
<keyword evidence="4 7" id="KW-0479">Metal-binding</keyword>
<evidence type="ECO:0000313" key="11">
    <source>
        <dbReference type="Proteomes" id="UP001527925"/>
    </source>
</evidence>
<evidence type="ECO:0000256" key="8">
    <source>
        <dbReference type="SAM" id="MobiDB-lite"/>
    </source>
</evidence>
<dbReference type="InterPro" id="IPR029035">
    <property type="entry name" value="DHS-like_NAD/FAD-binding_dom"/>
</dbReference>
<dbReference type="SUPFAM" id="SSF52467">
    <property type="entry name" value="DHS-like NAD/FAD-binding domain"/>
    <property type="match status" value="1"/>
</dbReference>
<name>A0ABR4N0A8_9FUNG</name>
<dbReference type="PANTHER" id="PTHR11085:SF9">
    <property type="entry name" value="NAD-DEPENDENT PROTEIN DEACETYLASE SIRTUIN-1"/>
    <property type="match status" value="1"/>
</dbReference>
<keyword evidence="3" id="KW-0808">Transferase</keyword>
<evidence type="ECO:0000256" key="7">
    <source>
        <dbReference type="PROSITE-ProRule" id="PRU00236"/>
    </source>
</evidence>
<accession>A0ABR4N0A8</accession>
<feature type="binding site" evidence="7">
    <location>
        <position position="224"/>
    </location>
    <ligand>
        <name>Zn(2+)</name>
        <dbReference type="ChEBI" id="CHEBI:29105"/>
    </ligand>
</feature>
<evidence type="ECO:0000256" key="5">
    <source>
        <dbReference type="ARBA" id="ARBA00022833"/>
    </source>
</evidence>
<feature type="region of interest" description="Disordered" evidence="8">
    <location>
        <begin position="369"/>
        <end position="418"/>
    </location>
</feature>
<dbReference type="InterPro" id="IPR003000">
    <property type="entry name" value="Sirtuin"/>
</dbReference>
<feature type="binding site" evidence="7">
    <location>
        <position position="248"/>
    </location>
    <ligand>
        <name>Zn(2+)</name>
        <dbReference type="ChEBI" id="CHEBI:29105"/>
    </ligand>
</feature>
<keyword evidence="5 7" id="KW-0862">Zinc</keyword>
<feature type="compositionally biased region" description="Low complexity" evidence="8">
    <location>
        <begin position="448"/>
        <end position="493"/>
    </location>
</feature>
<feature type="region of interest" description="Disordered" evidence="8">
    <location>
        <begin position="431"/>
        <end position="525"/>
    </location>
</feature>
<comment type="similarity">
    <text evidence="2">Belongs to the sirtuin family. Class I subfamily.</text>
</comment>
<evidence type="ECO:0000259" key="9">
    <source>
        <dbReference type="PROSITE" id="PS50305"/>
    </source>
</evidence>
<evidence type="ECO:0000313" key="10">
    <source>
        <dbReference type="EMBL" id="KAL2912958.1"/>
    </source>
</evidence>
<protein>
    <submittedName>
        <fullName evidence="10">NAD-dependent histone deacetylase sir2</fullName>
    </submittedName>
</protein>